<evidence type="ECO:0000256" key="4">
    <source>
        <dbReference type="ARBA" id="ARBA00022679"/>
    </source>
</evidence>
<feature type="domain" description="Carbohydrate kinase PfkB" evidence="13">
    <location>
        <begin position="4"/>
        <end position="281"/>
    </location>
</feature>
<feature type="binding site" evidence="12">
    <location>
        <begin position="12"/>
        <end position="14"/>
    </location>
    <ligand>
        <name>substrate</name>
    </ligand>
</feature>
<feature type="binding site" evidence="12">
    <location>
        <position position="272"/>
    </location>
    <ligand>
        <name>K(+)</name>
        <dbReference type="ChEBI" id="CHEBI:29103"/>
    </ligand>
</feature>
<dbReference type="InterPro" id="IPR002139">
    <property type="entry name" value="Ribo/fructo_kinase"/>
</dbReference>
<keyword evidence="15" id="KW-1185">Reference proteome</keyword>
<evidence type="ECO:0000259" key="13">
    <source>
        <dbReference type="Pfam" id="PF00294"/>
    </source>
</evidence>
<dbReference type="InterPro" id="IPR011877">
    <property type="entry name" value="Ribokinase"/>
</dbReference>
<keyword evidence="9 12" id="KW-0460">Magnesium</keyword>
<feature type="active site" description="Proton acceptor" evidence="12">
    <location>
        <position position="239"/>
    </location>
</feature>
<keyword evidence="7 12" id="KW-0418">Kinase</keyword>
<organism evidence="14 15">
    <name type="scientific">Pullulanibacillus pueri</name>
    <dbReference type="NCBI Taxonomy" id="1437324"/>
    <lineage>
        <taxon>Bacteria</taxon>
        <taxon>Bacillati</taxon>
        <taxon>Bacillota</taxon>
        <taxon>Bacilli</taxon>
        <taxon>Bacillales</taxon>
        <taxon>Sporolactobacillaceae</taxon>
        <taxon>Pullulanibacillus</taxon>
    </lineage>
</organism>
<dbReference type="GO" id="GO:0005524">
    <property type="term" value="F:ATP binding"/>
    <property type="evidence" value="ECO:0007669"/>
    <property type="project" value="UniProtKB-UniRule"/>
</dbReference>
<keyword evidence="12" id="KW-0963">Cytoplasm</keyword>
<dbReference type="EMBL" id="BMFV01000020">
    <property type="protein sequence ID" value="GGH84179.1"/>
    <property type="molecule type" value="Genomic_DNA"/>
</dbReference>
<feature type="binding site" evidence="12">
    <location>
        <position position="239"/>
    </location>
    <ligand>
        <name>substrate</name>
    </ligand>
</feature>
<keyword evidence="5 12" id="KW-0479">Metal-binding</keyword>
<comment type="subunit">
    <text evidence="12">Homodimer.</text>
</comment>
<comment type="activity regulation">
    <text evidence="12">Activated by a monovalent cation that binds near, but not in, the active site. The most likely occupant of the site in vivo is potassium. Ion binding induces a conformational change that may alter substrate affinity.</text>
</comment>
<evidence type="ECO:0000256" key="1">
    <source>
        <dbReference type="ARBA" id="ARBA00005380"/>
    </source>
</evidence>
<keyword evidence="4 12" id="KW-0808">Transferase</keyword>
<keyword evidence="6 12" id="KW-0547">Nucleotide-binding</keyword>
<name>A0A8J2ZX27_9BACL</name>
<evidence type="ECO:0000313" key="15">
    <source>
        <dbReference type="Proteomes" id="UP000656813"/>
    </source>
</evidence>
<keyword evidence="10 12" id="KW-0630">Potassium</keyword>
<comment type="function">
    <text evidence="12">Catalyzes the phosphorylation of ribose at O-5 in a reaction requiring ATP and magnesium. The resulting D-ribose-5-phosphate can then be used either for sythesis of nucleotides, histidine, and tryptophan, or as a component of the pentose phosphate pathway.</text>
</comment>
<dbReference type="NCBIfam" id="TIGR02152">
    <property type="entry name" value="D_ribokin_bact"/>
    <property type="match status" value="1"/>
</dbReference>
<dbReference type="PRINTS" id="PR00990">
    <property type="entry name" value="RIBOKINASE"/>
</dbReference>
<dbReference type="HAMAP" id="MF_01987">
    <property type="entry name" value="Ribokinase"/>
    <property type="match status" value="1"/>
</dbReference>
<feature type="binding site" evidence="12">
    <location>
        <position position="274"/>
    </location>
    <ligand>
        <name>K(+)</name>
        <dbReference type="ChEBI" id="CHEBI:29103"/>
    </ligand>
</feature>
<comment type="similarity">
    <text evidence="12">Belongs to the carbohydrate kinase PfkB family. Ribokinase subfamily.</text>
</comment>
<dbReference type="UniPathway" id="UPA00916">
    <property type="reaction ID" value="UER00889"/>
</dbReference>
<dbReference type="InterPro" id="IPR029056">
    <property type="entry name" value="Ribokinase-like"/>
</dbReference>
<dbReference type="GO" id="GO:0046872">
    <property type="term" value="F:metal ion binding"/>
    <property type="evidence" value="ECO:0007669"/>
    <property type="project" value="UniProtKB-KW"/>
</dbReference>
<dbReference type="PANTHER" id="PTHR10584:SF166">
    <property type="entry name" value="RIBOKINASE"/>
    <property type="match status" value="1"/>
</dbReference>
<evidence type="ECO:0000256" key="6">
    <source>
        <dbReference type="ARBA" id="ARBA00022741"/>
    </source>
</evidence>
<evidence type="ECO:0000313" key="14">
    <source>
        <dbReference type="EMBL" id="GGH84179.1"/>
    </source>
</evidence>
<dbReference type="InterPro" id="IPR011611">
    <property type="entry name" value="PfkB_dom"/>
</dbReference>
<evidence type="ECO:0000256" key="5">
    <source>
        <dbReference type="ARBA" id="ARBA00022723"/>
    </source>
</evidence>
<evidence type="ECO:0000256" key="11">
    <source>
        <dbReference type="ARBA" id="ARBA00023277"/>
    </source>
</evidence>
<evidence type="ECO:0000256" key="3">
    <source>
        <dbReference type="ARBA" id="ARBA00016943"/>
    </source>
</evidence>
<evidence type="ECO:0000256" key="10">
    <source>
        <dbReference type="ARBA" id="ARBA00022958"/>
    </source>
</evidence>
<comment type="caution">
    <text evidence="14">The sequence shown here is derived from an EMBL/GenBank/DDBJ whole genome shotgun (WGS) entry which is preliminary data.</text>
</comment>
<dbReference type="Proteomes" id="UP000656813">
    <property type="component" value="Unassembled WGS sequence"/>
</dbReference>
<feature type="binding site" evidence="12">
    <location>
        <begin position="207"/>
        <end position="212"/>
    </location>
    <ligand>
        <name>ATP</name>
        <dbReference type="ChEBI" id="CHEBI:30616"/>
    </ligand>
</feature>
<dbReference type="SUPFAM" id="SSF53613">
    <property type="entry name" value="Ribokinase-like"/>
    <property type="match status" value="1"/>
</dbReference>
<dbReference type="GO" id="GO:0019303">
    <property type="term" value="P:D-ribose catabolic process"/>
    <property type="evidence" value="ECO:0007669"/>
    <property type="project" value="UniProtKB-UniRule"/>
</dbReference>
<evidence type="ECO:0000256" key="2">
    <source>
        <dbReference type="ARBA" id="ARBA00012035"/>
    </source>
</evidence>
<dbReference type="InterPro" id="IPR002173">
    <property type="entry name" value="Carboh/pur_kinase_PfkB_CS"/>
</dbReference>
<reference evidence="14" key="2">
    <citation type="submission" date="2020-09" db="EMBL/GenBank/DDBJ databases">
        <authorList>
            <person name="Sun Q."/>
            <person name="Zhou Y."/>
        </authorList>
    </citation>
    <scope>NUCLEOTIDE SEQUENCE</scope>
    <source>
        <strain evidence="14">CGMCC 1.12777</strain>
    </source>
</reference>
<evidence type="ECO:0000256" key="7">
    <source>
        <dbReference type="ARBA" id="ARBA00022777"/>
    </source>
</evidence>
<feature type="binding site" evidence="12">
    <location>
        <position position="140"/>
    </location>
    <ligand>
        <name>substrate</name>
    </ligand>
</feature>
<comment type="catalytic activity">
    <reaction evidence="12">
        <text>D-ribose + ATP = D-ribose 5-phosphate + ADP + H(+)</text>
        <dbReference type="Rhea" id="RHEA:13697"/>
        <dbReference type="ChEBI" id="CHEBI:15378"/>
        <dbReference type="ChEBI" id="CHEBI:30616"/>
        <dbReference type="ChEBI" id="CHEBI:47013"/>
        <dbReference type="ChEBI" id="CHEBI:78346"/>
        <dbReference type="ChEBI" id="CHEBI:456216"/>
        <dbReference type="EC" id="2.7.1.15"/>
    </reaction>
</comment>
<evidence type="ECO:0000256" key="8">
    <source>
        <dbReference type="ARBA" id="ARBA00022840"/>
    </source>
</evidence>
<dbReference type="Pfam" id="PF00294">
    <property type="entry name" value="PfkB"/>
    <property type="match status" value="1"/>
</dbReference>
<dbReference type="PANTHER" id="PTHR10584">
    <property type="entry name" value="SUGAR KINASE"/>
    <property type="match status" value="1"/>
</dbReference>
<keyword evidence="11 12" id="KW-0119">Carbohydrate metabolism</keyword>
<comment type="similarity">
    <text evidence="1">Belongs to the carbohydrate kinase pfkB family.</text>
</comment>
<evidence type="ECO:0000256" key="9">
    <source>
        <dbReference type="ARBA" id="ARBA00022842"/>
    </source>
</evidence>
<sequence length="291" mass="31196">MAPKITVIGSINMDLVTEVERPPKQGETVRGLNFYLHPGGKGANQAVAAAKIGADVAMVGCVGDDLFGEQLMDNLKTKGIHIDKVRTLKGKSSGVAQITVHKGNNSIVVVPGANRELSVDHIQEAEALIKESDVVLLQLEIPIETVVRAAALAHQHNVKVILNPAPFQRLPEALVETVDYITPNELEYDNLMKDARTKELARKLIVTKGKRGAQYFDGEKLATVPTYNVEVADTTGAGDAFNGALAYSLAIGEPLESAIHFANAVGALSVKAHGAQNGIPTLEEVNRFLRR</sequence>
<feature type="binding site" evidence="12">
    <location>
        <position position="269"/>
    </location>
    <ligand>
        <name>K(+)</name>
        <dbReference type="ChEBI" id="CHEBI:29103"/>
    </ligand>
</feature>
<dbReference type="CDD" id="cd01174">
    <property type="entry name" value="ribokinase"/>
    <property type="match status" value="1"/>
</dbReference>
<feature type="binding site" evidence="12">
    <location>
        <position position="184"/>
    </location>
    <ligand>
        <name>ATP</name>
        <dbReference type="ChEBI" id="CHEBI:30616"/>
    </ligand>
</feature>
<dbReference type="GO" id="GO:0004747">
    <property type="term" value="F:ribokinase activity"/>
    <property type="evidence" value="ECO:0007669"/>
    <property type="project" value="UniProtKB-UniRule"/>
</dbReference>
<gene>
    <name evidence="12 14" type="primary">rbsK</name>
    <name evidence="14" type="ORF">GCM10007096_26660</name>
</gene>
<feature type="binding site" evidence="12">
    <location>
        <begin position="238"/>
        <end position="239"/>
    </location>
    <ligand>
        <name>ATP</name>
        <dbReference type="ChEBI" id="CHEBI:30616"/>
    </ligand>
</feature>
<dbReference type="Gene3D" id="3.40.1190.20">
    <property type="match status" value="1"/>
</dbReference>
<reference evidence="14" key="1">
    <citation type="journal article" date="2014" name="Int. J. Syst. Evol. Microbiol.">
        <title>Complete genome sequence of Corynebacterium casei LMG S-19264T (=DSM 44701T), isolated from a smear-ripened cheese.</title>
        <authorList>
            <consortium name="US DOE Joint Genome Institute (JGI-PGF)"/>
            <person name="Walter F."/>
            <person name="Albersmeier A."/>
            <person name="Kalinowski J."/>
            <person name="Ruckert C."/>
        </authorList>
    </citation>
    <scope>NUCLEOTIDE SEQUENCE</scope>
    <source>
        <strain evidence="14">CGMCC 1.12777</strain>
    </source>
</reference>
<comment type="pathway">
    <text evidence="12">Carbohydrate metabolism; D-ribose degradation; D-ribose 5-phosphate from beta-D-ribopyranose: step 2/2.</text>
</comment>
<dbReference type="GO" id="GO:0005829">
    <property type="term" value="C:cytosol"/>
    <property type="evidence" value="ECO:0007669"/>
    <property type="project" value="TreeGrafter"/>
</dbReference>
<feature type="binding site" evidence="12">
    <location>
        <position position="263"/>
    </location>
    <ligand>
        <name>ATP</name>
        <dbReference type="ChEBI" id="CHEBI:30616"/>
    </ligand>
</feature>
<dbReference type="AlphaFoldDB" id="A0A8J2ZX27"/>
<feature type="binding site" evidence="12">
    <location>
        <position position="233"/>
    </location>
    <ligand>
        <name>K(+)</name>
        <dbReference type="ChEBI" id="CHEBI:29103"/>
    </ligand>
</feature>
<feature type="binding site" evidence="12">
    <location>
        <position position="235"/>
    </location>
    <ligand>
        <name>K(+)</name>
        <dbReference type="ChEBI" id="CHEBI:29103"/>
    </ligand>
</feature>
<dbReference type="PROSITE" id="PS00584">
    <property type="entry name" value="PFKB_KINASES_2"/>
    <property type="match status" value="1"/>
</dbReference>
<evidence type="ECO:0000256" key="12">
    <source>
        <dbReference type="HAMAP-Rule" id="MF_01987"/>
    </source>
</evidence>
<protein>
    <recommendedName>
        <fullName evidence="3 12">Ribokinase</fullName>
        <shortName evidence="12">RK</shortName>
        <ecNumber evidence="2 12">2.7.1.15</ecNumber>
    </recommendedName>
</protein>
<comment type="caution">
    <text evidence="12">Lacks conserved residue(s) required for the propagation of feature annotation.</text>
</comment>
<accession>A0A8J2ZX27</accession>
<proteinExistence type="inferred from homology"/>
<feature type="binding site" evidence="12">
    <location>
        <begin position="40"/>
        <end position="44"/>
    </location>
    <ligand>
        <name>substrate</name>
    </ligand>
</feature>
<dbReference type="EC" id="2.7.1.15" evidence="2 12"/>
<comment type="cofactor">
    <cofactor evidence="12">
        <name>Mg(2+)</name>
        <dbReference type="ChEBI" id="CHEBI:18420"/>
    </cofactor>
    <text evidence="12">Requires a divalent cation, most likely magnesium in vivo, as an electrophilic catalyst to aid phosphoryl group transfer. It is the chelate of the metal and the nucleotide that is the actual substrate.</text>
</comment>
<comment type="subcellular location">
    <subcellularLocation>
        <location evidence="12">Cytoplasm</location>
    </subcellularLocation>
</comment>
<keyword evidence="8 12" id="KW-0067">ATP-binding</keyword>